<organism evidence="10 11">
    <name type="scientific">Golovinomyces cichoracearum</name>
    <dbReference type="NCBI Taxonomy" id="62708"/>
    <lineage>
        <taxon>Eukaryota</taxon>
        <taxon>Fungi</taxon>
        <taxon>Dikarya</taxon>
        <taxon>Ascomycota</taxon>
        <taxon>Pezizomycotina</taxon>
        <taxon>Leotiomycetes</taxon>
        <taxon>Erysiphales</taxon>
        <taxon>Erysiphaceae</taxon>
        <taxon>Golovinomyces</taxon>
    </lineage>
</organism>
<dbReference type="PANTHER" id="PTHR43591:SF30">
    <property type="entry name" value="PROTEIN-METHIONINE METHYLTRANSFERASE LAEA"/>
    <property type="match status" value="1"/>
</dbReference>
<dbReference type="Gene3D" id="3.40.50.150">
    <property type="entry name" value="Vaccinia Virus protein VP39"/>
    <property type="match status" value="1"/>
</dbReference>
<dbReference type="Pfam" id="PF13489">
    <property type="entry name" value="Methyltransf_23"/>
    <property type="match status" value="1"/>
</dbReference>
<evidence type="ECO:0000256" key="7">
    <source>
        <dbReference type="ARBA" id="ARBA00023242"/>
    </source>
</evidence>
<dbReference type="GO" id="GO:0008168">
    <property type="term" value="F:methyltransferase activity"/>
    <property type="evidence" value="ECO:0007669"/>
    <property type="project" value="UniProtKB-KW"/>
</dbReference>
<evidence type="ECO:0000256" key="2">
    <source>
        <dbReference type="ARBA" id="ARBA00022603"/>
    </source>
</evidence>
<evidence type="ECO:0000313" key="10">
    <source>
        <dbReference type="EMBL" id="RKF75036.1"/>
    </source>
</evidence>
<keyword evidence="3" id="KW-0808">Transferase</keyword>
<keyword evidence="4" id="KW-0949">S-adenosyl-L-methionine</keyword>
<evidence type="ECO:0000256" key="6">
    <source>
        <dbReference type="ARBA" id="ARBA00023163"/>
    </source>
</evidence>
<dbReference type="AlphaFoldDB" id="A0A420IKG3"/>
<evidence type="ECO:0000256" key="4">
    <source>
        <dbReference type="ARBA" id="ARBA00022691"/>
    </source>
</evidence>
<comment type="caution">
    <text evidence="10">The sequence shown here is derived from an EMBL/GenBank/DDBJ whole genome shotgun (WGS) entry which is preliminary data.</text>
</comment>
<evidence type="ECO:0000256" key="5">
    <source>
        <dbReference type="ARBA" id="ARBA00023015"/>
    </source>
</evidence>
<gene>
    <name evidence="10" type="ORF">GcM1_236074</name>
</gene>
<keyword evidence="7" id="KW-0539">Nucleus</keyword>
<evidence type="ECO:0000256" key="9">
    <source>
        <dbReference type="ARBA" id="ARBA00047870"/>
    </source>
</evidence>
<keyword evidence="6" id="KW-0804">Transcription</keyword>
<protein>
    <submittedName>
        <fullName evidence="10">Secondary metabolism regulator LAE1</fullName>
    </submittedName>
</protein>
<dbReference type="GO" id="GO:0032259">
    <property type="term" value="P:methylation"/>
    <property type="evidence" value="ECO:0007669"/>
    <property type="project" value="UniProtKB-KW"/>
</dbReference>
<evidence type="ECO:0000256" key="3">
    <source>
        <dbReference type="ARBA" id="ARBA00022679"/>
    </source>
</evidence>
<proteinExistence type="inferred from homology"/>
<keyword evidence="2" id="KW-0489">Methyltransferase</keyword>
<dbReference type="CDD" id="cd02440">
    <property type="entry name" value="AdoMet_MTases"/>
    <property type="match status" value="1"/>
</dbReference>
<evidence type="ECO:0000256" key="1">
    <source>
        <dbReference type="ARBA" id="ARBA00004123"/>
    </source>
</evidence>
<reference evidence="10 11" key="1">
    <citation type="journal article" date="2018" name="BMC Genomics">
        <title>Comparative genome analyses reveal sequence features reflecting distinct modes of host-adaptation between dicot and monocot powdery mildew.</title>
        <authorList>
            <person name="Wu Y."/>
            <person name="Ma X."/>
            <person name="Pan Z."/>
            <person name="Kale S.D."/>
            <person name="Song Y."/>
            <person name="King H."/>
            <person name="Zhang Q."/>
            <person name="Presley C."/>
            <person name="Deng X."/>
            <person name="Wei C.I."/>
            <person name="Xiao S."/>
        </authorList>
    </citation>
    <scope>NUCLEOTIDE SEQUENCE [LARGE SCALE GENOMIC DNA]</scope>
    <source>
        <strain evidence="10">UMSG1</strain>
    </source>
</reference>
<comment type="subcellular location">
    <subcellularLocation>
        <location evidence="1">Nucleus</location>
    </subcellularLocation>
</comment>
<accession>A0A420IKG3</accession>
<dbReference type="SUPFAM" id="SSF53335">
    <property type="entry name" value="S-adenosyl-L-methionine-dependent methyltransferases"/>
    <property type="match status" value="1"/>
</dbReference>
<sequence>MEKKKGSCPSVNNFTTETTSNSYRSFVMPPIETSDGPWGGYYENSRLYHSYHKGKYLMPCDEDEQDRLDIYHKLLLLARRGALHTFPFTAPYDEGMGPLILDWGTGTGIWAIEMADKYLAAHAKVFGLDLALTQPPNIPSNLTFLQGDIDSSWDNLGKDRWDLIHIRMLNGGVSYWQNIYEKVYSHLKPEHGRLEHTEIDLTPRCNDGSLPASSALHYWNRQISEASKMAGRSLAYNGETELMLIQCGYVDIQEQIIETPLNPWPTAAHAKELGKWYNLGLMQGLQALSMAPLTRMMGWSVDEVNKLCNEVRKEISCNQYHVYHNM</sequence>
<comment type="similarity">
    <text evidence="8">Belongs to the methyltransferase superfamily. LaeA methyltransferase family.</text>
</comment>
<name>A0A420IKG3_9PEZI</name>
<dbReference type="EMBL" id="MCBS01023640">
    <property type="protein sequence ID" value="RKF75036.1"/>
    <property type="molecule type" value="Genomic_DNA"/>
</dbReference>
<dbReference type="GO" id="GO:0005634">
    <property type="term" value="C:nucleus"/>
    <property type="evidence" value="ECO:0007669"/>
    <property type="project" value="UniProtKB-SubCell"/>
</dbReference>
<dbReference type="PANTHER" id="PTHR43591">
    <property type="entry name" value="METHYLTRANSFERASE"/>
    <property type="match status" value="1"/>
</dbReference>
<keyword evidence="5" id="KW-0805">Transcription regulation</keyword>
<dbReference type="InterPro" id="IPR029063">
    <property type="entry name" value="SAM-dependent_MTases_sf"/>
</dbReference>
<evidence type="ECO:0000256" key="8">
    <source>
        <dbReference type="ARBA" id="ARBA00038158"/>
    </source>
</evidence>
<dbReference type="Proteomes" id="UP000285326">
    <property type="component" value="Unassembled WGS sequence"/>
</dbReference>
<evidence type="ECO:0000313" key="11">
    <source>
        <dbReference type="Proteomes" id="UP000285326"/>
    </source>
</evidence>
<comment type="catalytic activity">
    <reaction evidence="9">
        <text>L-methionyl-[protein] + S-adenosyl-L-methionine = S-methyl-L-methionyl-[protein] + S-adenosyl-L-homocysteine</text>
        <dbReference type="Rhea" id="RHEA:60560"/>
        <dbReference type="Rhea" id="RHEA-COMP:12313"/>
        <dbReference type="Rhea" id="RHEA-COMP:15592"/>
        <dbReference type="ChEBI" id="CHEBI:16044"/>
        <dbReference type="ChEBI" id="CHEBI:57856"/>
        <dbReference type="ChEBI" id="CHEBI:59789"/>
        <dbReference type="ChEBI" id="CHEBI:142742"/>
    </reaction>
    <physiologicalReaction direction="left-to-right" evidence="9">
        <dbReference type="Rhea" id="RHEA:60561"/>
    </physiologicalReaction>
</comment>